<sequence>MHPSNYDAQNIHLQLMDDGGCNSSVFPISNSQNQNPHHSLYEPHLHHSHGSKPPDQIFRPPMVPVTYRLLQQHGFQEFHENERLHQHQMSHPFSTTVNFMGLNENSAGDDGVLKHQQDGTFLHHNRQNSLVMPNCWNTQEDPVIKEPFWKPLNRGKNKECSTEDSVRAMEGNEYNKPLQQADDCRAERCKDSSSKYRLFNELEAIWSLAKFGEGNQTAASGSALTGENSPKKVSFSRMLTDVQGHNGGGQGGVANAVTGVDHGSETSIGEEASLRKIQKKKRKMKVKEQLSSMAGFFQNLVKQVIDHQEFLHRKFLEMIEIMEKERTEKEEAWRCQEAAKHDREALARVHEQAMASKREALIVSYLEKIAGQSINLPERTPLLPPEGAIEPRNKLGTVELDANSRWPRAEVEALIQIRSALESKFQEPGLKGPLWEEVSSAMASKGYQRSAKRCKEKWENINKYFRKSKESGKKRSQQSKTCSYFNQLDQLHSRTTSLCPLSSSSLISSDMEALKQGDSEFLEAFISGRDLIIPSPNSTGGFKVSEMRSPRLDFEGSIAGNENIQQRGNRKDKQSNNDDNGE</sequence>
<name>A0AAV5IN69_9ROSI</name>
<proteinExistence type="predicted"/>
<dbReference type="InterPro" id="IPR044822">
    <property type="entry name" value="Myb_DNA-bind_4"/>
</dbReference>
<evidence type="ECO:0000313" key="9">
    <source>
        <dbReference type="Proteomes" id="UP001054252"/>
    </source>
</evidence>
<dbReference type="Proteomes" id="UP001054252">
    <property type="component" value="Unassembled WGS sequence"/>
</dbReference>
<dbReference type="FunFam" id="1.10.10.60:FF:000092">
    <property type="entry name" value="Trihelix transcription factor GT-2"/>
    <property type="match status" value="1"/>
</dbReference>
<feature type="region of interest" description="Disordered" evidence="6">
    <location>
        <begin position="245"/>
        <end position="272"/>
    </location>
</feature>
<dbReference type="PANTHER" id="PTHR21654:SF31">
    <property type="entry name" value="OS02G0104500 PROTEIN"/>
    <property type="match status" value="1"/>
</dbReference>
<dbReference type="GO" id="GO:0006355">
    <property type="term" value="P:regulation of DNA-templated transcription"/>
    <property type="evidence" value="ECO:0007669"/>
    <property type="project" value="UniProtKB-ARBA"/>
</dbReference>
<keyword evidence="2" id="KW-0805">Transcription regulation</keyword>
<dbReference type="Gene3D" id="1.10.10.60">
    <property type="entry name" value="Homeodomain-like"/>
    <property type="match status" value="1"/>
</dbReference>
<keyword evidence="5" id="KW-0539">Nucleus</keyword>
<reference evidence="8 9" key="1">
    <citation type="journal article" date="2021" name="Commun. Biol.">
        <title>The genome of Shorea leprosula (Dipterocarpaceae) highlights the ecological relevance of drought in aseasonal tropical rainforests.</title>
        <authorList>
            <person name="Ng K.K.S."/>
            <person name="Kobayashi M.J."/>
            <person name="Fawcett J.A."/>
            <person name="Hatakeyama M."/>
            <person name="Paape T."/>
            <person name="Ng C.H."/>
            <person name="Ang C.C."/>
            <person name="Tnah L.H."/>
            <person name="Lee C.T."/>
            <person name="Nishiyama T."/>
            <person name="Sese J."/>
            <person name="O'Brien M.J."/>
            <person name="Copetti D."/>
            <person name="Mohd Noor M.I."/>
            <person name="Ong R.C."/>
            <person name="Putra M."/>
            <person name="Sireger I.Z."/>
            <person name="Indrioko S."/>
            <person name="Kosugi Y."/>
            <person name="Izuno A."/>
            <person name="Isagi Y."/>
            <person name="Lee S.L."/>
            <person name="Shimizu K.K."/>
        </authorList>
    </citation>
    <scope>NUCLEOTIDE SEQUENCE [LARGE SCALE GENOMIC DNA]</scope>
    <source>
        <strain evidence="8">214</strain>
    </source>
</reference>
<evidence type="ECO:0000256" key="1">
    <source>
        <dbReference type="ARBA" id="ARBA00004123"/>
    </source>
</evidence>
<accession>A0AAV5IN69</accession>
<protein>
    <recommendedName>
        <fullName evidence="7">Myb-like domain-containing protein</fullName>
    </recommendedName>
</protein>
<evidence type="ECO:0000256" key="6">
    <source>
        <dbReference type="SAM" id="MobiDB-lite"/>
    </source>
</evidence>
<dbReference type="PANTHER" id="PTHR21654">
    <property type="entry name" value="FI21293P1"/>
    <property type="match status" value="1"/>
</dbReference>
<evidence type="ECO:0000313" key="8">
    <source>
        <dbReference type="EMBL" id="GKV00061.1"/>
    </source>
</evidence>
<dbReference type="CDD" id="cd12203">
    <property type="entry name" value="GT1"/>
    <property type="match status" value="1"/>
</dbReference>
<evidence type="ECO:0000259" key="7">
    <source>
        <dbReference type="PROSITE" id="PS50090"/>
    </source>
</evidence>
<feature type="domain" description="Myb-like" evidence="7">
    <location>
        <begin position="404"/>
        <end position="462"/>
    </location>
</feature>
<evidence type="ECO:0000256" key="2">
    <source>
        <dbReference type="ARBA" id="ARBA00023015"/>
    </source>
</evidence>
<dbReference type="Pfam" id="PF13837">
    <property type="entry name" value="Myb_DNA-bind_4"/>
    <property type="match status" value="1"/>
</dbReference>
<comment type="subcellular location">
    <subcellularLocation>
        <location evidence="1">Nucleus</location>
    </subcellularLocation>
</comment>
<feature type="compositionally biased region" description="Polar residues" evidence="6">
    <location>
        <begin position="24"/>
        <end position="37"/>
    </location>
</feature>
<dbReference type="GO" id="GO:0005634">
    <property type="term" value="C:nucleus"/>
    <property type="evidence" value="ECO:0007669"/>
    <property type="project" value="UniProtKB-SubCell"/>
</dbReference>
<dbReference type="InterPro" id="IPR001005">
    <property type="entry name" value="SANT/Myb"/>
</dbReference>
<feature type="region of interest" description="Disordered" evidence="6">
    <location>
        <begin position="24"/>
        <end position="55"/>
    </location>
</feature>
<dbReference type="AlphaFoldDB" id="A0AAV5IN69"/>
<dbReference type="EMBL" id="BPVZ01000015">
    <property type="protein sequence ID" value="GKV00061.1"/>
    <property type="molecule type" value="Genomic_DNA"/>
</dbReference>
<evidence type="ECO:0000256" key="3">
    <source>
        <dbReference type="ARBA" id="ARBA00023125"/>
    </source>
</evidence>
<evidence type="ECO:0000256" key="5">
    <source>
        <dbReference type="ARBA" id="ARBA00023242"/>
    </source>
</evidence>
<gene>
    <name evidence="8" type="ORF">SLEP1_g12815</name>
</gene>
<evidence type="ECO:0000256" key="4">
    <source>
        <dbReference type="ARBA" id="ARBA00023163"/>
    </source>
</evidence>
<feature type="region of interest" description="Disordered" evidence="6">
    <location>
        <begin position="554"/>
        <end position="582"/>
    </location>
</feature>
<dbReference type="PROSITE" id="PS50090">
    <property type="entry name" value="MYB_LIKE"/>
    <property type="match status" value="1"/>
</dbReference>
<keyword evidence="4" id="KW-0804">Transcription</keyword>
<organism evidence="8 9">
    <name type="scientific">Rubroshorea leprosula</name>
    <dbReference type="NCBI Taxonomy" id="152421"/>
    <lineage>
        <taxon>Eukaryota</taxon>
        <taxon>Viridiplantae</taxon>
        <taxon>Streptophyta</taxon>
        <taxon>Embryophyta</taxon>
        <taxon>Tracheophyta</taxon>
        <taxon>Spermatophyta</taxon>
        <taxon>Magnoliopsida</taxon>
        <taxon>eudicotyledons</taxon>
        <taxon>Gunneridae</taxon>
        <taxon>Pentapetalae</taxon>
        <taxon>rosids</taxon>
        <taxon>malvids</taxon>
        <taxon>Malvales</taxon>
        <taxon>Dipterocarpaceae</taxon>
        <taxon>Rubroshorea</taxon>
    </lineage>
</organism>
<keyword evidence="9" id="KW-1185">Reference proteome</keyword>
<keyword evidence="3" id="KW-0238">DNA-binding</keyword>
<dbReference type="GO" id="GO:0003677">
    <property type="term" value="F:DNA binding"/>
    <property type="evidence" value="ECO:0007669"/>
    <property type="project" value="UniProtKB-KW"/>
</dbReference>
<comment type="caution">
    <text evidence="8">The sequence shown here is derived from an EMBL/GenBank/DDBJ whole genome shotgun (WGS) entry which is preliminary data.</text>
</comment>